<comment type="caution">
    <text evidence="2">The sequence shown here is derived from an EMBL/GenBank/DDBJ whole genome shotgun (WGS) entry which is preliminary data.</text>
</comment>
<dbReference type="SMART" id="SM00849">
    <property type="entry name" value="Lactamase_B"/>
    <property type="match status" value="1"/>
</dbReference>
<reference evidence="2 3" key="1">
    <citation type="submission" date="2024-09" db="EMBL/GenBank/DDBJ databases">
        <authorList>
            <person name="Sun Q."/>
            <person name="Mori K."/>
        </authorList>
    </citation>
    <scope>NUCLEOTIDE SEQUENCE [LARGE SCALE GENOMIC DNA]</scope>
    <source>
        <strain evidence="2 3">CGMCC 1.15906</strain>
    </source>
</reference>
<dbReference type="EMBL" id="JBHLTC010000018">
    <property type="protein sequence ID" value="MFC0625590.1"/>
    <property type="molecule type" value="Genomic_DNA"/>
</dbReference>
<feature type="domain" description="Metallo-beta-lactamase" evidence="1">
    <location>
        <begin position="19"/>
        <end position="209"/>
    </location>
</feature>
<evidence type="ECO:0000313" key="3">
    <source>
        <dbReference type="Proteomes" id="UP001589890"/>
    </source>
</evidence>
<organism evidence="2 3">
    <name type="scientific">Kribbella deserti</name>
    <dbReference type="NCBI Taxonomy" id="1926257"/>
    <lineage>
        <taxon>Bacteria</taxon>
        <taxon>Bacillati</taxon>
        <taxon>Actinomycetota</taxon>
        <taxon>Actinomycetes</taxon>
        <taxon>Propionibacteriales</taxon>
        <taxon>Kribbellaceae</taxon>
        <taxon>Kribbella</taxon>
    </lineage>
</organism>
<dbReference type="Proteomes" id="UP001589890">
    <property type="component" value="Unassembled WGS sequence"/>
</dbReference>
<dbReference type="PANTHER" id="PTHR46018">
    <property type="entry name" value="ZINC PHOSPHODIESTERASE ELAC PROTEIN 1"/>
    <property type="match status" value="1"/>
</dbReference>
<dbReference type="Pfam" id="PF12706">
    <property type="entry name" value="Lactamase_B_2"/>
    <property type="match status" value="1"/>
</dbReference>
<gene>
    <name evidence="2" type="ORF">ACFFGN_16020</name>
</gene>
<dbReference type="Gene3D" id="3.60.15.10">
    <property type="entry name" value="Ribonuclease Z/Hydroxyacylglutathione hydrolase-like"/>
    <property type="match status" value="1"/>
</dbReference>
<proteinExistence type="predicted"/>
<dbReference type="InterPro" id="IPR001279">
    <property type="entry name" value="Metallo-B-lactamas"/>
</dbReference>
<protein>
    <submittedName>
        <fullName evidence="2">MBL fold metallo-hydrolase</fullName>
    </submittedName>
</protein>
<dbReference type="SUPFAM" id="SSF56281">
    <property type="entry name" value="Metallo-hydrolase/oxidoreductase"/>
    <property type="match status" value="1"/>
</dbReference>
<evidence type="ECO:0000313" key="2">
    <source>
        <dbReference type="EMBL" id="MFC0625590.1"/>
    </source>
</evidence>
<dbReference type="PANTHER" id="PTHR46018:SF4">
    <property type="entry name" value="METALLO-HYDROLASE YHFI-RELATED"/>
    <property type="match status" value="1"/>
</dbReference>
<dbReference type="RefSeq" id="WP_380048162.1">
    <property type="nucleotide sequence ID" value="NZ_JBHLTC010000018.1"/>
</dbReference>
<sequence>MRSLTVLGTCAAWPEPGRACAGFLVEYDGFRVVLDLGYAALPRLLELCPDGAVDAVMVTHQHPDHCVDVSGLARVRYDLAREAAPIPLYCPPGVLDVLRALEPRPDPASVFDIRNLEAGVVGPFQLETVLLPHYVTNYGLRLDAPGVSLAYTGDSGPSELLGHLAAGVDLFVADATLQGPSPATEPRYVMTAGEAATAANGARRLLLTHFWPGSDRAVSVTEARQVFGGEVIAAEEGLVVPL</sequence>
<accession>A0ABV6QLT0</accession>
<dbReference type="InterPro" id="IPR036866">
    <property type="entry name" value="RibonucZ/Hydroxyglut_hydro"/>
</dbReference>
<evidence type="ECO:0000259" key="1">
    <source>
        <dbReference type="SMART" id="SM00849"/>
    </source>
</evidence>
<dbReference type="CDD" id="cd07716">
    <property type="entry name" value="RNaseZ_short-form-like_MBL-fold"/>
    <property type="match status" value="1"/>
</dbReference>
<name>A0ABV6QLT0_9ACTN</name>
<keyword evidence="3" id="KW-1185">Reference proteome</keyword>